<evidence type="ECO:0000259" key="1">
    <source>
        <dbReference type="Pfam" id="PF06283"/>
    </source>
</evidence>
<evidence type="ECO:0000313" key="4">
    <source>
        <dbReference type="Proteomes" id="UP000094271"/>
    </source>
</evidence>
<dbReference type="RefSeq" id="WP_069411329.1">
    <property type="nucleotide sequence ID" value="NZ_DBFYTW010000086.1"/>
</dbReference>
<evidence type="ECO:0000313" key="2">
    <source>
        <dbReference type="EMBL" id="ODR42996.1"/>
    </source>
</evidence>
<dbReference type="OrthoDB" id="252909at2"/>
<evidence type="ECO:0000313" key="5">
    <source>
        <dbReference type="Proteomes" id="UP000094869"/>
    </source>
</evidence>
<dbReference type="Proteomes" id="UP000094869">
    <property type="component" value="Unassembled WGS sequence"/>
</dbReference>
<dbReference type="PIRSF" id="PIRSF030013">
    <property type="entry name" value="ThuA"/>
    <property type="match status" value="1"/>
</dbReference>
<dbReference type="Pfam" id="PF06283">
    <property type="entry name" value="ThuA"/>
    <property type="match status" value="1"/>
</dbReference>
<dbReference type="EMBL" id="MEHA01000036">
    <property type="protein sequence ID" value="ODR42996.1"/>
    <property type="molecule type" value="Genomic_DNA"/>
</dbReference>
<dbReference type="InterPro" id="IPR029062">
    <property type="entry name" value="Class_I_gatase-like"/>
</dbReference>
<reference evidence="3 5" key="1">
    <citation type="submission" date="2016-08" db="EMBL/GenBank/DDBJ databases">
        <title>Characterization of Isolates of Eisenbergiella tayi Derived from Blood Cultures, Using Whole Genome Sequencing.</title>
        <authorList>
            <person name="Bernier A.-M."/>
            <person name="Burdz T."/>
            <person name="Wiebe D."/>
            <person name="Bernard K."/>
        </authorList>
    </citation>
    <scope>NUCLEOTIDE SEQUENCE [LARGE SCALE GENOMIC DNA]</scope>
    <source>
        <strain evidence="3 5">NML120146</strain>
    </source>
</reference>
<dbReference type="Proteomes" id="UP000094271">
    <property type="component" value="Unassembled WGS sequence"/>
</dbReference>
<proteinExistence type="predicted"/>
<organism evidence="2 4">
    <name type="scientific">Eisenbergiella tayi</name>
    <dbReference type="NCBI Taxonomy" id="1432052"/>
    <lineage>
        <taxon>Bacteria</taxon>
        <taxon>Bacillati</taxon>
        <taxon>Bacillota</taxon>
        <taxon>Clostridia</taxon>
        <taxon>Lachnospirales</taxon>
        <taxon>Lachnospiraceae</taxon>
        <taxon>Eisenbergiella</taxon>
    </lineage>
</organism>
<protein>
    <recommendedName>
        <fullName evidence="1">ThuA-like domain-containing protein</fullName>
    </recommendedName>
</protein>
<accession>A0A1E3U833</accession>
<dbReference type="EMBL" id="MEHD01000025">
    <property type="protein sequence ID" value="ODR54602.1"/>
    <property type="molecule type" value="Genomic_DNA"/>
</dbReference>
<dbReference type="AlphaFoldDB" id="A0A1E3U833"/>
<sequence>MGKIRVTIWSEGLDAQLEPKAIAWYPEDINHYLAGFLGEDGDLEIRESSLSQPENGLSQDILDNTDVLVWWSHLYDDQVSERAAERVTRAVLGGMGLLLLHASMGSKPAKRLLGENSDVGKYREVGEMERMWVVNRSHPIVCGMEKEYVEIPVSEMYGEPYGMPTPDDIVFISWYEGGEVLRSGVSWHKGAGKIFFLAPGHEEFPVYYNKEIQKVLKNTVRWLKPVKGPEITFQGEVGSLEVIKNPVKKC</sequence>
<comment type="caution">
    <text evidence="2">The sequence shown here is derived from an EMBL/GenBank/DDBJ whole genome shotgun (WGS) entry which is preliminary data.</text>
</comment>
<gene>
    <name evidence="2" type="ORF">BEI59_30945</name>
    <name evidence="3" type="ORF">BEI63_16795</name>
</gene>
<keyword evidence="5" id="KW-1185">Reference proteome</keyword>
<dbReference type="Gene3D" id="3.40.50.880">
    <property type="match status" value="1"/>
</dbReference>
<name>A0A1E3U833_9FIRM</name>
<evidence type="ECO:0000313" key="3">
    <source>
        <dbReference type="EMBL" id="ODR54602.1"/>
    </source>
</evidence>
<dbReference type="SUPFAM" id="SSF52317">
    <property type="entry name" value="Class I glutamine amidotransferase-like"/>
    <property type="match status" value="1"/>
</dbReference>
<feature type="domain" description="ThuA-like" evidence="1">
    <location>
        <begin position="5"/>
        <end position="222"/>
    </location>
</feature>
<dbReference type="InterPro" id="IPR009381">
    <property type="entry name" value="Trehalose_catabolism_ThuA_prok"/>
</dbReference>
<reference evidence="2 4" key="2">
    <citation type="submission" date="2016-08" db="EMBL/GenBank/DDBJ databases">
        <authorList>
            <person name="Seilhamer J.J."/>
        </authorList>
    </citation>
    <scope>NUCLEOTIDE SEQUENCE [LARGE SCALE GENOMIC DNA]</scope>
    <source>
        <strain evidence="2 4">NML150140-1</strain>
    </source>
</reference>
<dbReference type="InterPro" id="IPR029010">
    <property type="entry name" value="ThuA-like"/>
</dbReference>